<dbReference type="AlphaFoldDB" id="A0A8H5HSX5"/>
<gene>
    <name evidence="1" type="ORF">D9757_005112</name>
</gene>
<dbReference type="EMBL" id="JAACJN010000025">
    <property type="protein sequence ID" value="KAF5388932.1"/>
    <property type="molecule type" value="Genomic_DNA"/>
</dbReference>
<evidence type="ECO:0000313" key="1">
    <source>
        <dbReference type="EMBL" id="KAF5388932.1"/>
    </source>
</evidence>
<name>A0A8H5HSX5_9AGAR</name>
<dbReference type="OrthoDB" id="10583784at2759"/>
<dbReference type="Proteomes" id="UP000518752">
    <property type="component" value="Unassembled WGS sequence"/>
</dbReference>
<keyword evidence="2" id="KW-1185">Reference proteome</keyword>
<protein>
    <submittedName>
        <fullName evidence="1">Uncharacterized protein</fullName>
    </submittedName>
</protein>
<sequence>MPFQPFTSDAPEFETRSPPTLDEAAQTNQLALRVVSALNPGDSPADITSPIVVEEAEELLKKARLLLSLSYSNTTLPERSLQNAAHYSILLGDHKSAIESLKEAIAKQKQVTASLEETLAILEAVHGV</sequence>
<reference evidence="1 2" key="1">
    <citation type="journal article" date="2020" name="ISME J.">
        <title>Uncovering the hidden diversity of litter-decomposition mechanisms in mushroom-forming fungi.</title>
        <authorList>
            <person name="Floudas D."/>
            <person name="Bentzer J."/>
            <person name="Ahren D."/>
            <person name="Johansson T."/>
            <person name="Persson P."/>
            <person name="Tunlid A."/>
        </authorList>
    </citation>
    <scope>NUCLEOTIDE SEQUENCE [LARGE SCALE GENOMIC DNA]</scope>
    <source>
        <strain evidence="1 2">CBS 406.79</strain>
    </source>
</reference>
<organism evidence="1 2">
    <name type="scientific">Collybiopsis confluens</name>
    <dbReference type="NCBI Taxonomy" id="2823264"/>
    <lineage>
        <taxon>Eukaryota</taxon>
        <taxon>Fungi</taxon>
        <taxon>Dikarya</taxon>
        <taxon>Basidiomycota</taxon>
        <taxon>Agaricomycotina</taxon>
        <taxon>Agaricomycetes</taxon>
        <taxon>Agaricomycetidae</taxon>
        <taxon>Agaricales</taxon>
        <taxon>Marasmiineae</taxon>
        <taxon>Omphalotaceae</taxon>
        <taxon>Collybiopsis</taxon>
    </lineage>
</organism>
<evidence type="ECO:0000313" key="2">
    <source>
        <dbReference type="Proteomes" id="UP000518752"/>
    </source>
</evidence>
<accession>A0A8H5HSX5</accession>
<proteinExistence type="predicted"/>
<comment type="caution">
    <text evidence="1">The sequence shown here is derived from an EMBL/GenBank/DDBJ whole genome shotgun (WGS) entry which is preliminary data.</text>
</comment>